<proteinExistence type="predicted"/>
<sequence length="432" mass="48611">MKSGNPRPEPEAMWYRDKVPMVELEMAEDSLEEEHGPLNKRSKLSSTTSWSGCDGLAKLPIPSSQYNLLYQHQLGLRLRKSPSLLDSIQTRLPQGDSALTTTKEESSKATAGKLKASNFRASILRIRSWEYKPRYEGDLVVKCYFARKKLVWEVIEGGLKRRIEIHWSDIMALKANMPEDGAGTLNVVLARWPHFFKEFNPRPKKHTLRQYAADFTDGQASIHRQHFMQCPQGLLNKTFENLIQCDTRLNFLSQQPEMVLDSPYFGYAIPGFQNLSSPAAMLTHSSEHMSRDQAPSPVNHIGHYCIPEQMTCGNQPLSDHEILEEIAQCLLGDTQLTTTASDEKSLMSRVNSLGCLLHKEHDDTAQNLQVNADDGIGSNAHLNNTFDNRTRSDDTNGVTSSNHPAAGMSRDNSFGELLFNLPRITSLPKLLF</sequence>
<comment type="caution">
    <text evidence="3">The sequence shown here is derived from an EMBL/GenBank/DDBJ whole genome shotgun (WGS) entry which is preliminary data.</text>
</comment>
<dbReference type="OrthoDB" id="1516808at2759"/>
<dbReference type="PANTHER" id="PTHR33494">
    <property type="entry name" value="OS02G0793800 PROTEIN"/>
    <property type="match status" value="1"/>
</dbReference>
<dbReference type="InterPro" id="IPR057939">
    <property type="entry name" value="TRF2_HOY1_PH"/>
</dbReference>
<name>A0A5C7HZJ6_9ROSI</name>
<evidence type="ECO:0000313" key="4">
    <source>
        <dbReference type="Proteomes" id="UP000323000"/>
    </source>
</evidence>
<gene>
    <name evidence="3" type="ORF">EZV62_013703</name>
</gene>
<evidence type="ECO:0000256" key="1">
    <source>
        <dbReference type="SAM" id="MobiDB-lite"/>
    </source>
</evidence>
<reference evidence="4" key="1">
    <citation type="journal article" date="2019" name="Gigascience">
        <title>De novo genome assembly of the endangered Acer yangbiense, a plant species with extremely small populations endemic to Yunnan Province, China.</title>
        <authorList>
            <person name="Yang J."/>
            <person name="Wariss H.M."/>
            <person name="Tao L."/>
            <person name="Zhang R."/>
            <person name="Yun Q."/>
            <person name="Hollingsworth P."/>
            <person name="Dao Z."/>
            <person name="Luo G."/>
            <person name="Guo H."/>
            <person name="Ma Y."/>
            <person name="Sun W."/>
        </authorList>
    </citation>
    <scope>NUCLEOTIDE SEQUENCE [LARGE SCALE GENOMIC DNA]</scope>
    <source>
        <strain evidence="4">cv. Malutang</strain>
    </source>
</reference>
<dbReference type="Pfam" id="PF24818">
    <property type="entry name" value="PH_TRF2_HOY1"/>
    <property type="match status" value="1"/>
</dbReference>
<protein>
    <recommendedName>
        <fullName evidence="2">TRF2/HOY1 PH-like domain-containing protein</fullName>
    </recommendedName>
</protein>
<keyword evidence="4" id="KW-1185">Reference proteome</keyword>
<evidence type="ECO:0000313" key="3">
    <source>
        <dbReference type="EMBL" id="TXG62340.1"/>
    </source>
</evidence>
<evidence type="ECO:0000259" key="2">
    <source>
        <dbReference type="Pfam" id="PF24818"/>
    </source>
</evidence>
<dbReference type="Proteomes" id="UP000323000">
    <property type="component" value="Chromosome 5"/>
</dbReference>
<feature type="domain" description="TRF2/HOY1 PH-like" evidence="2">
    <location>
        <begin position="118"/>
        <end position="236"/>
    </location>
</feature>
<feature type="region of interest" description="Disordered" evidence="1">
    <location>
        <begin position="373"/>
        <end position="407"/>
    </location>
</feature>
<feature type="region of interest" description="Disordered" evidence="1">
    <location>
        <begin position="29"/>
        <end position="49"/>
    </location>
</feature>
<dbReference type="EMBL" id="VAHF01000005">
    <property type="protein sequence ID" value="TXG62340.1"/>
    <property type="molecule type" value="Genomic_DNA"/>
</dbReference>
<accession>A0A5C7HZJ6</accession>
<dbReference type="AlphaFoldDB" id="A0A5C7HZJ6"/>
<organism evidence="3 4">
    <name type="scientific">Acer yangbiense</name>
    <dbReference type="NCBI Taxonomy" id="1000413"/>
    <lineage>
        <taxon>Eukaryota</taxon>
        <taxon>Viridiplantae</taxon>
        <taxon>Streptophyta</taxon>
        <taxon>Embryophyta</taxon>
        <taxon>Tracheophyta</taxon>
        <taxon>Spermatophyta</taxon>
        <taxon>Magnoliopsida</taxon>
        <taxon>eudicotyledons</taxon>
        <taxon>Gunneridae</taxon>
        <taxon>Pentapetalae</taxon>
        <taxon>rosids</taxon>
        <taxon>malvids</taxon>
        <taxon>Sapindales</taxon>
        <taxon>Sapindaceae</taxon>
        <taxon>Hippocastanoideae</taxon>
        <taxon>Acereae</taxon>
        <taxon>Acer</taxon>
    </lineage>
</organism>
<dbReference type="PANTHER" id="PTHR33494:SF27">
    <property type="entry name" value="ATP-DEPENDENT DNA HELICASE"/>
    <property type="match status" value="1"/>
</dbReference>